<reference evidence="3" key="1">
    <citation type="journal article" date="2014" name="Science">
        <title>Ancient hybridizations among the ancestral genomes of bread wheat.</title>
        <authorList>
            <consortium name="International Wheat Genome Sequencing Consortium,"/>
            <person name="Marcussen T."/>
            <person name="Sandve S.R."/>
            <person name="Heier L."/>
            <person name="Spannagl M."/>
            <person name="Pfeifer M."/>
            <person name="Jakobsen K.S."/>
            <person name="Wulff B.B."/>
            <person name="Steuernagel B."/>
            <person name="Mayer K.F."/>
            <person name="Olsen O.A."/>
        </authorList>
    </citation>
    <scope>NUCLEOTIDE SEQUENCE [LARGE SCALE GENOMIC DNA]</scope>
    <source>
        <strain evidence="3">cv. AL8/78</strain>
    </source>
</reference>
<proteinExistence type="predicted"/>
<evidence type="ECO:0000313" key="2">
    <source>
        <dbReference type="EnsemblPlants" id="AET3Gv20587300.45"/>
    </source>
</evidence>
<name>A0A453F695_AEGTS</name>
<evidence type="ECO:0000256" key="1">
    <source>
        <dbReference type="SAM" id="Phobius"/>
    </source>
</evidence>
<feature type="transmembrane region" description="Helical" evidence="1">
    <location>
        <begin position="49"/>
        <end position="72"/>
    </location>
</feature>
<keyword evidence="1" id="KW-0812">Transmembrane</keyword>
<protein>
    <submittedName>
        <fullName evidence="2">Uncharacterized protein</fullName>
    </submittedName>
</protein>
<accession>A0A453F695</accession>
<organism evidence="2 3">
    <name type="scientific">Aegilops tauschii subsp. strangulata</name>
    <name type="common">Goatgrass</name>
    <dbReference type="NCBI Taxonomy" id="200361"/>
    <lineage>
        <taxon>Eukaryota</taxon>
        <taxon>Viridiplantae</taxon>
        <taxon>Streptophyta</taxon>
        <taxon>Embryophyta</taxon>
        <taxon>Tracheophyta</taxon>
        <taxon>Spermatophyta</taxon>
        <taxon>Magnoliopsida</taxon>
        <taxon>Liliopsida</taxon>
        <taxon>Poales</taxon>
        <taxon>Poaceae</taxon>
        <taxon>BOP clade</taxon>
        <taxon>Pooideae</taxon>
        <taxon>Triticodae</taxon>
        <taxon>Triticeae</taxon>
        <taxon>Triticinae</taxon>
        <taxon>Aegilops</taxon>
    </lineage>
</organism>
<evidence type="ECO:0000313" key="3">
    <source>
        <dbReference type="Proteomes" id="UP000015105"/>
    </source>
</evidence>
<reference evidence="2" key="5">
    <citation type="journal article" date="2021" name="G3 (Bethesda)">
        <title>Aegilops tauschii genome assembly Aet v5.0 features greater sequence contiguity and improved annotation.</title>
        <authorList>
            <person name="Wang L."/>
            <person name="Zhu T."/>
            <person name="Rodriguez J.C."/>
            <person name="Deal K.R."/>
            <person name="Dubcovsky J."/>
            <person name="McGuire P.E."/>
            <person name="Lux T."/>
            <person name="Spannagl M."/>
            <person name="Mayer K.F.X."/>
            <person name="Baldrich P."/>
            <person name="Meyers B.C."/>
            <person name="Huo N."/>
            <person name="Gu Y.Q."/>
            <person name="Zhou H."/>
            <person name="Devos K.M."/>
            <person name="Bennetzen J.L."/>
            <person name="Unver T."/>
            <person name="Budak H."/>
            <person name="Gulick P.J."/>
            <person name="Galiba G."/>
            <person name="Kalapos B."/>
            <person name="Nelson D.R."/>
            <person name="Li P."/>
            <person name="You F.M."/>
            <person name="Luo M.C."/>
            <person name="Dvorak J."/>
        </authorList>
    </citation>
    <scope>NUCLEOTIDE SEQUENCE [LARGE SCALE GENOMIC DNA]</scope>
    <source>
        <strain evidence="2">cv. AL8/78</strain>
    </source>
</reference>
<keyword evidence="1" id="KW-1133">Transmembrane helix</keyword>
<keyword evidence="1" id="KW-0472">Membrane</keyword>
<reference evidence="2" key="3">
    <citation type="journal article" date="2017" name="Nature">
        <title>Genome sequence of the progenitor of the wheat D genome Aegilops tauschii.</title>
        <authorList>
            <person name="Luo M.C."/>
            <person name="Gu Y.Q."/>
            <person name="Puiu D."/>
            <person name="Wang H."/>
            <person name="Twardziok S.O."/>
            <person name="Deal K.R."/>
            <person name="Huo N."/>
            <person name="Zhu T."/>
            <person name="Wang L."/>
            <person name="Wang Y."/>
            <person name="McGuire P.E."/>
            <person name="Liu S."/>
            <person name="Long H."/>
            <person name="Ramasamy R.K."/>
            <person name="Rodriguez J.C."/>
            <person name="Van S.L."/>
            <person name="Yuan L."/>
            <person name="Wang Z."/>
            <person name="Xia Z."/>
            <person name="Xiao L."/>
            <person name="Anderson O.D."/>
            <person name="Ouyang S."/>
            <person name="Liang Y."/>
            <person name="Zimin A.V."/>
            <person name="Pertea G."/>
            <person name="Qi P."/>
            <person name="Bennetzen J.L."/>
            <person name="Dai X."/>
            <person name="Dawson M.W."/>
            <person name="Muller H.G."/>
            <person name="Kugler K."/>
            <person name="Rivarola-Duarte L."/>
            <person name="Spannagl M."/>
            <person name="Mayer K.F.X."/>
            <person name="Lu F.H."/>
            <person name="Bevan M.W."/>
            <person name="Leroy P."/>
            <person name="Li P."/>
            <person name="You F.M."/>
            <person name="Sun Q."/>
            <person name="Liu Z."/>
            <person name="Lyons E."/>
            <person name="Wicker T."/>
            <person name="Salzberg S.L."/>
            <person name="Devos K.M."/>
            <person name="Dvorak J."/>
        </authorList>
    </citation>
    <scope>NUCLEOTIDE SEQUENCE [LARGE SCALE GENOMIC DNA]</scope>
    <source>
        <strain evidence="2">cv. AL8/78</strain>
    </source>
</reference>
<dbReference type="EnsemblPlants" id="AET3Gv20587300.45">
    <property type="protein sequence ID" value="AET3Gv20587300.45"/>
    <property type="gene ID" value="AET3Gv20587300"/>
</dbReference>
<dbReference type="AlphaFoldDB" id="A0A453F695"/>
<dbReference type="Proteomes" id="UP000015105">
    <property type="component" value="Chromosome 3D"/>
</dbReference>
<keyword evidence="3" id="KW-1185">Reference proteome</keyword>
<reference evidence="2" key="4">
    <citation type="submission" date="2019-03" db="UniProtKB">
        <authorList>
            <consortium name="EnsemblPlants"/>
        </authorList>
    </citation>
    <scope>IDENTIFICATION</scope>
</reference>
<sequence length="73" mass="7939">RDDRDGGGYSGAHLGRRRLLPCLRTPPSSWRKRGQHAVELRLATCALSVSYVSLVSLGLSFTASIALVRCVVE</sequence>
<dbReference type="Gramene" id="AET3Gv20587300.45">
    <property type="protein sequence ID" value="AET3Gv20587300.45"/>
    <property type="gene ID" value="AET3Gv20587300"/>
</dbReference>
<reference evidence="3" key="2">
    <citation type="journal article" date="2017" name="Nat. Plants">
        <title>The Aegilops tauschii genome reveals multiple impacts of transposons.</title>
        <authorList>
            <person name="Zhao G."/>
            <person name="Zou C."/>
            <person name="Li K."/>
            <person name="Wang K."/>
            <person name="Li T."/>
            <person name="Gao L."/>
            <person name="Zhang X."/>
            <person name="Wang H."/>
            <person name="Yang Z."/>
            <person name="Liu X."/>
            <person name="Jiang W."/>
            <person name="Mao L."/>
            <person name="Kong X."/>
            <person name="Jiao Y."/>
            <person name="Jia J."/>
        </authorList>
    </citation>
    <scope>NUCLEOTIDE SEQUENCE [LARGE SCALE GENOMIC DNA]</scope>
    <source>
        <strain evidence="3">cv. AL8/78</strain>
    </source>
</reference>